<keyword evidence="1" id="KW-0812">Transmembrane</keyword>
<dbReference type="Proteomes" id="UP000307087">
    <property type="component" value="Unassembled WGS sequence"/>
</dbReference>
<dbReference type="InterPro" id="IPR011701">
    <property type="entry name" value="MFS"/>
</dbReference>
<dbReference type="Gene3D" id="1.20.1250.20">
    <property type="entry name" value="MFS general substrate transporter like domains"/>
    <property type="match status" value="1"/>
</dbReference>
<feature type="transmembrane region" description="Helical" evidence="1">
    <location>
        <begin position="223"/>
        <end position="240"/>
    </location>
</feature>
<feature type="transmembrane region" description="Helical" evidence="1">
    <location>
        <begin position="286"/>
        <end position="304"/>
    </location>
</feature>
<organism evidence="2 3">
    <name type="scientific">Nocardioides caeni</name>
    <dbReference type="NCBI Taxonomy" id="574700"/>
    <lineage>
        <taxon>Bacteria</taxon>
        <taxon>Bacillati</taxon>
        <taxon>Actinomycetota</taxon>
        <taxon>Actinomycetes</taxon>
        <taxon>Propionibacteriales</taxon>
        <taxon>Nocardioidaceae</taxon>
        <taxon>Nocardioides</taxon>
    </lineage>
</organism>
<feature type="transmembrane region" description="Helical" evidence="1">
    <location>
        <begin position="382"/>
        <end position="400"/>
    </location>
</feature>
<protein>
    <submittedName>
        <fullName evidence="2">MFS transporter</fullName>
    </submittedName>
</protein>
<dbReference type="GO" id="GO:0022857">
    <property type="term" value="F:transmembrane transporter activity"/>
    <property type="evidence" value="ECO:0007669"/>
    <property type="project" value="InterPro"/>
</dbReference>
<feature type="transmembrane region" description="Helical" evidence="1">
    <location>
        <begin position="252"/>
        <end position="274"/>
    </location>
</feature>
<sequence length="409" mass="42406">MTDPSQRQLVLTLCVAEVFLLGCSFSGATVALPVRIDDIRSSMRAESILGLTLAVGGLAAILSAPIFGWLSDRTYRTTGRRTPWIVGGTAAATLAQAALIAADSPAAMVLAWTATQLGITAAVSALYGAVPDLLGRAAWPQVAAWFAGSATGSIALGAGVAAVLPKEPVVLFTALPMVSLVVVAACALRLGRVSRARRRSLPARVRGKISAPDGFWRLWVQRLVAQSGWAATALFGVHLLERRAGLDTDSSATIVGIAGIIAALLGLLAAGLLARWIVAHVGYRPALVTGLSVIVLACIALSFTTSAPGYIAATSLAGIGVGIFNALDLTLVLHVLRAGEEGRFLGIFSVARTLPQSLVTAGAPVVLSIGPDLVGHDRSQNYWLLYTACAVLTACAILLVRRLPVPERT</sequence>
<feature type="transmembrane region" description="Helical" evidence="1">
    <location>
        <begin position="48"/>
        <end position="70"/>
    </location>
</feature>
<gene>
    <name evidence="2" type="ORF">E9934_14430</name>
</gene>
<dbReference type="InterPro" id="IPR036259">
    <property type="entry name" value="MFS_trans_sf"/>
</dbReference>
<dbReference type="OrthoDB" id="7584869at2"/>
<evidence type="ECO:0000313" key="3">
    <source>
        <dbReference type="Proteomes" id="UP000307087"/>
    </source>
</evidence>
<feature type="transmembrane region" description="Helical" evidence="1">
    <location>
        <begin position="108"/>
        <end position="130"/>
    </location>
</feature>
<accession>A0A4S8N3C8</accession>
<evidence type="ECO:0000313" key="2">
    <source>
        <dbReference type="EMBL" id="THV10517.1"/>
    </source>
</evidence>
<keyword evidence="1" id="KW-1133">Transmembrane helix</keyword>
<feature type="transmembrane region" description="Helical" evidence="1">
    <location>
        <begin position="9"/>
        <end position="36"/>
    </location>
</feature>
<dbReference type="PANTHER" id="PTHR23528">
    <property type="match status" value="1"/>
</dbReference>
<feature type="transmembrane region" description="Helical" evidence="1">
    <location>
        <begin position="170"/>
        <end position="190"/>
    </location>
</feature>
<feature type="transmembrane region" description="Helical" evidence="1">
    <location>
        <begin position="345"/>
        <end position="370"/>
    </location>
</feature>
<feature type="transmembrane region" description="Helical" evidence="1">
    <location>
        <begin position="310"/>
        <end position="333"/>
    </location>
</feature>
<dbReference type="Pfam" id="PF07690">
    <property type="entry name" value="MFS_1"/>
    <property type="match status" value="1"/>
</dbReference>
<feature type="transmembrane region" description="Helical" evidence="1">
    <location>
        <begin position="82"/>
        <end position="102"/>
    </location>
</feature>
<proteinExistence type="predicted"/>
<keyword evidence="1" id="KW-0472">Membrane</keyword>
<comment type="caution">
    <text evidence="2">The sequence shown here is derived from an EMBL/GenBank/DDBJ whole genome shotgun (WGS) entry which is preliminary data.</text>
</comment>
<dbReference type="RefSeq" id="WP_136563595.1">
    <property type="nucleotide sequence ID" value="NZ_BAABLS010000006.1"/>
</dbReference>
<dbReference type="PANTHER" id="PTHR23528:SF1">
    <property type="entry name" value="MAJOR FACILITATOR SUPERFAMILY (MFS) PROFILE DOMAIN-CONTAINING PROTEIN"/>
    <property type="match status" value="1"/>
</dbReference>
<feature type="transmembrane region" description="Helical" evidence="1">
    <location>
        <begin position="142"/>
        <end position="164"/>
    </location>
</feature>
<reference evidence="2 3" key="1">
    <citation type="journal article" date="2009" name="Int. J. Syst. Evol. Microbiol.">
        <title>Nocardioides caeni sp. nov., isolated from wastewater.</title>
        <authorList>
            <person name="Yoon J.H."/>
            <person name="Kang S.J."/>
            <person name="Park S."/>
            <person name="Kim W."/>
            <person name="Oh T.K."/>
        </authorList>
    </citation>
    <scope>NUCLEOTIDE SEQUENCE [LARGE SCALE GENOMIC DNA]</scope>
    <source>
        <strain evidence="2 3">DSM 23134</strain>
    </source>
</reference>
<dbReference type="SUPFAM" id="SSF103473">
    <property type="entry name" value="MFS general substrate transporter"/>
    <property type="match status" value="1"/>
</dbReference>
<name>A0A4S8N3C8_9ACTN</name>
<dbReference type="EMBL" id="STGW01000010">
    <property type="protein sequence ID" value="THV10517.1"/>
    <property type="molecule type" value="Genomic_DNA"/>
</dbReference>
<keyword evidence="3" id="KW-1185">Reference proteome</keyword>
<dbReference type="AlphaFoldDB" id="A0A4S8N3C8"/>
<evidence type="ECO:0000256" key="1">
    <source>
        <dbReference type="SAM" id="Phobius"/>
    </source>
</evidence>